<name>A0A8J6DAA6_9ROSI</name>
<gene>
    <name evidence="1" type="ORF">CXB51_008071</name>
</gene>
<dbReference type="Proteomes" id="UP000701853">
    <property type="component" value="Chromosome 4"/>
</dbReference>
<comment type="caution">
    <text evidence="1">The sequence shown here is derived from an EMBL/GenBank/DDBJ whole genome shotgun (WGS) entry which is preliminary data.</text>
</comment>
<evidence type="ECO:0000313" key="1">
    <source>
        <dbReference type="EMBL" id="KAG8496883.1"/>
    </source>
</evidence>
<keyword evidence="2" id="KW-1185">Reference proteome</keyword>
<proteinExistence type="predicted"/>
<organism evidence="1 2">
    <name type="scientific">Gossypium anomalum</name>
    <dbReference type="NCBI Taxonomy" id="47600"/>
    <lineage>
        <taxon>Eukaryota</taxon>
        <taxon>Viridiplantae</taxon>
        <taxon>Streptophyta</taxon>
        <taxon>Embryophyta</taxon>
        <taxon>Tracheophyta</taxon>
        <taxon>Spermatophyta</taxon>
        <taxon>Magnoliopsida</taxon>
        <taxon>eudicotyledons</taxon>
        <taxon>Gunneridae</taxon>
        <taxon>Pentapetalae</taxon>
        <taxon>rosids</taxon>
        <taxon>malvids</taxon>
        <taxon>Malvales</taxon>
        <taxon>Malvaceae</taxon>
        <taxon>Malvoideae</taxon>
        <taxon>Gossypium</taxon>
    </lineage>
</organism>
<accession>A0A8J6DAA6</accession>
<dbReference type="EMBL" id="JAHUZN010000004">
    <property type="protein sequence ID" value="KAG8496883.1"/>
    <property type="molecule type" value="Genomic_DNA"/>
</dbReference>
<protein>
    <submittedName>
        <fullName evidence="1">Uncharacterized protein</fullName>
    </submittedName>
</protein>
<sequence length="182" mass="20508">MRCIKGIRACRSSMDGDGEVAKLQGELLQWDAKLDTQLKELKDDFRGELQSKLQNLFEQYLGNPTPAVSNLAAQDKGKSILADAPPSFPSRVPLDAHPMLELGSSGTPSRSSLLDWNSWSHKLECPKFDGFDFRGWWSKLEQYFEAEGVTDTSKVRIAMLHLKGEHSVDTIFTPKNRADYIY</sequence>
<dbReference type="AlphaFoldDB" id="A0A8J6DAA6"/>
<reference evidence="1 2" key="1">
    <citation type="journal article" date="2021" name="bioRxiv">
        <title>The Gossypium anomalum genome as a resource for cotton improvement and evolutionary analysis of hybrid incompatibility.</title>
        <authorList>
            <person name="Grover C.E."/>
            <person name="Yuan D."/>
            <person name="Arick M.A."/>
            <person name="Miller E.R."/>
            <person name="Hu G."/>
            <person name="Peterson D.G."/>
            <person name="Wendel J.F."/>
            <person name="Udall J.A."/>
        </authorList>
    </citation>
    <scope>NUCLEOTIDE SEQUENCE [LARGE SCALE GENOMIC DNA]</scope>
    <source>
        <strain evidence="1">JFW-Udall</strain>
        <tissue evidence="1">Leaf</tissue>
    </source>
</reference>
<dbReference type="OrthoDB" id="992950at2759"/>
<evidence type="ECO:0000313" key="2">
    <source>
        <dbReference type="Proteomes" id="UP000701853"/>
    </source>
</evidence>